<dbReference type="PROSITE" id="PS50883">
    <property type="entry name" value="EAL"/>
    <property type="match status" value="1"/>
</dbReference>
<dbReference type="SUPFAM" id="SSF141868">
    <property type="entry name" value="EAL domain-like"/>
    <property type="match status" value="1"/>
</dbReference>
<dbReference type="InterPro" id="IPR001633">
    <property type="entry name" value="EAL_dom"/>
</dbReference>
<evidence type="ECO:0000259" key="2">
    <source>
        <dbReference type="PROSITE" id="PS50883"/>
    </source>
</evidence>
<dbReference type="Proteomes" id="UP000004728">
    <property type="component" value="Unassembled WGS sequence"/>
</dbReference>
<feature type="transmembrane region" description="Helical" evidence="1">
    <location>
        <begin position="292"/>
        <end position="310"/>
    </location>
</feature>
<dbReference type="SUPFAM" id="SSF55073">
    <property type="entry name" value="Nucleotide cyclase"/>
    <property type="match status" value="1"/>
</dbReference>
<dbReference type="EMBL" id="AEWJ01000065">
    <property type="protein sequence ID" value="EGD57328.1"/>
    <property type="molecule type" value="Genomic_DNA"/>
</dbReference>
<keyword evidence="5" id="KW-1185">Reference proteome</keyword>
<gene>
    <name evidence="4" type="ORF">Y88_3637</name>
</gene>
<dbReference type="OrthoDB" id="9814202at2"/>
<dbReference type="SMART" id="SM00267">
    <property type="entry name" value="GGDEF"/>
    <property type="match status" value="1"/>
</dbReference>
<dbReference type="Pfam" id="PF00990">
    <property type="entry name" value="GGDEF"/>
    <property type="match status" value="1"/>
</dbReference>
<dbReference type="AlphaFoldDB" id="F1ZD77"/>
<feature type="domain" description="EAL" evidence="2">
    <location>
        <begin position="505"/>
        <end position="754"/>
    </location>
</feature>
<dbReference type="InterPro" id="IPR043128">
    <property type="entry name" value="Rev_trsase/Diguanyl_cyclase"/>
</dbReference>
<evidence type="ECO:0000313" key="4">
    <source>
        <dbReference type="EMBL" id="EGD57328.1"/>
    </source>
</evidence>
<dbReference type="InterPro" id="IPR029787">
    <property type="entry name" value="Nucleotide_cyclase"/>
</dbReference>
<keyword evidence="1" id="KW-0472">Membrane</keyword>
<dbReference type="Pfam" id="PF05228">
    <property type="entry name" value="CHASE4"/>
    <property type="match status" value="1"/>
</dbReference>
<dbReference type="Gene3D" id="3.20.20.450">
    <property type="entry name" value="EAL domain"/>
    <property type="match status" value="1"/>
</dbReference>
<dbReference type="Pfam" id="PF00563">
    <property type="entry name" value="EAL"/>
    <property type="match status" value="1"/>
</dbReference>
<feature type="domain" description="GGDEF" evidence="3">
    <location>
        <begin position="363"/>
        <end position="496"/>
    </location>
</feature>
<feature type="transmembrane region" description="Helical" evidence="1">
    <location>
        <begin position="21"/>
        <end position="43"/>
    </location>
</feature>
<evidence type="ECO:0000313" key="5">
    <source>
        <dbReference type="Proteomes" id="UP000004728"/>
    </source>
</evidence>
<dbReference type="Gene3D" id="3.30.70.270">
    <property type="match status" value="1"/>
</dbReference>
<dbReference type="InterPro" id="IPR000160">
    <property type="entry name" value="GGDEF_dom"/>
</dbReference>
<sequence length="769" mass="85343">MGFAARKSYDAERQIATGVRTGWVALATFFGLVALSLILIGALKHAIDGADDLVRSDERQLVQRFLMRSLESEAVENSGLFKWDDAVIHAQLLDSPWLDREFGDYSLESHEKHRSFLVASDGRLLRSWKDGVPTGDSSYQQVRWSVEALIARSAQTGQVLGSIAGYRTLADHVRWPIGRDGLMLPRWAGGLVGVEGRPQLVTVATIVPDLDARLLNRSPAYFVTMQPLDQAAIVGMRRNLVMSDLVVSAAGPAAHAENAIPLTGVDGARLGWLVWHAKSPGPTILRRAAPMLWVWLLFFVGVVVGGGVILRRMWRVTRELLVSEAQARHNALHDGMSGLPNRMYYMQRLHEELARHLAGEVRGDVFVAYLDLDGFKGVNDALGHHVGDELVRQVAMRLRHVLPAGDFIARFGGDEFVLMRCAEGGRAQADAFGQDVMTLMREPFLVVGHTIEVTCSCGISWGPSHSEDPGELLRRADIALYRAKQLGRARYRRFTRDMDASVKLRSELEVELRRAIARDELTMAYQPIVNVGDERIVGVEALLRWNHPERGAIRPDLFIPIAEQSGLMTVLGTWMLRRVFTECRDWPTCDISVNLSPLQIMAGNFVATMAGLVEETGIDPRRVVLEVTEGMMLDRSEHVATMLGELNAMGFRIALDDFGIGYSSLSYLRSFQFERIKIDRSFVSNIESDTDAHAILCTIASLGRSLRMKVVAEGVETDSQLQLVQAAGCGLVQGYLFWKAMPGNEARNLLVDQLAEAERLTARTWIAKG</sequence>
<accession>F1ZD77</accession>
<reference evidence="4 5" key="1">
    <citation type="journal article" date="2012" name="J. Bacteriol.">
        <title>Draft Genome Sequence of Novosphingobium nitrogenifigens Y88T.</title>
        <authorList>
            <person name="Strabala T.J."/>
            <person name="Macdonald L."/>
            <person name="Liu V."/>
            <person name="Smit A.M."/>
        </authorList>
    </citation>
    <scope>NUCLEOTIDE SEQUENCE [LARGE SCALE GENOMIC DNA]</scope>
    <source>
        <strain evidence="4 5">DSM 19370</strain>
    </source>
</reference>
<name>F1ZD77_9SPHN</name>
<comment type="caution">
    <text evidence="4">The sequence shown here is derived from an EMBL/GenBank/DDBJ whole genome shotgun (WGS) entry which is preliminary data.</text>
</comment>
<dbReference type="STRING" id="983920.Y88_3637"/>
<dbReference type="NCBIfam" id="TIGR00254">
    <property type="entry name" value="GGDEF"/>
    <property type="match status" value="1"/>
</dbReference>
<dbReference type="InParanoid" id="F1ZD77"/>
<dbReference type="InterPro" id="IPR007892">
    <property type="entry name" value="CHASE4"/>
</dbReference>
<dbReference type="RefSeq" id="WP_008071631.1">
    <property type="nucleotide sequence ID" value="NZ_AQWK01000004.1"/>
</dbReference>
<evidence type="ECO:0000259" key="3">
    <source>
        <dbReference type="PROSITE" id="PS50887"/>
    </source>
</evidence>
<dbReference type="InterPro" id="IPR052155">
    <property type="entry name" value="Biofilm_reg_signaling"/>
</dbReference>
<dbReference type="PANTHER" id="PTHR44757:SF2">
    <property type="entry name" value="BIOFILM ARCHITECTURE MAINTENANCE PROTEIN MBAA"/>
    <property type="match status" value="1"/>
</dbReference>
<organism evidence="4 5">
    <name type="scientific">Novosphingobium nitrogenifigens DSM 19370</name>
    <dbReference type="NCBI Taxonomy" id="983920"/>
    <lineage>
        <taxon>Bacteria</taxon>
        <taxon>Pseudomonadati</taxon>
        <taxon>Pseudomonadota</taxon>
        <taxon>Alphaproteobacteria</taxon>
        <taxon>Sphingomonadales</taxon>
        <taxon>Sphingomonadaceae</taxon>
        <taxon>Novosphingobium</taxon>
    </lineage>
</organism>
<proteinExistence type="predicted"/>
<dbReference type="PANTHER" id="PTHR44757">
    <property type="entry name" value="DIGUANYLATE CYCLASE DGCP"/>
    <property type="match status" value="1"/>
</dbReference>
<dbReference type="InterPro" id="IPR035919">
    <property type="entry name" value="EAL_sf"/>
</dbReference>
<dbReference type="CDD" id="cd01949">
    <property type="entry name" value="GGDEF"/>
    <property type="match status" value="1"/>
</dbReference>
<keyword evidence="1" id="KW-1133">Transmembrane helix</keyword>
<dbReference type="SMART" id="SM00052">
    <property type="entry name" value="EAL"/>
    <property type="match status" value="1"/>
</dbReference>
<keyword evidence="1" id="KW-0812">Transmembrane</keyword>
<dbReference type="eggNOG" id="COG5001">
    <property type="taxonomic scope" value="Bacteria"/>
</dbReference>
<evidence type="ECO:0000256" key="1">
    <source>
        <dbReference type="SAM" id="Phobius"/>
    </source>
</evidence>
<protein>
    <submittedName>
        <fullName evidence="4">Periplasmic sensor diguanylate cyclase/phosphodiesterase</fullName>
    </submittedName>
</protein>
<dbReference type="HOGENOM" id="CLU_000445_91_2_5"/>
<dbReference type="PROSITE" id="PS50887">
    <property type="entry name" value="GGDEF"/>
    <property type="match status" value="1"/>
</dbReference>
<dbReference type="CDD" id="cd01948">
    <property type="entry name" value="EAL"/>
    <property type="match status" value="1"/>
</dbReference>